<sequence length="132" mass="14929">MKLGGDVSIVGLGVDLINVDRIRKIFLIYRNKFARKILSDKEMKEYENQKDKAGFLAKRFCAKEAISKALGTGFKMGVHFNQLEILHEKTGKPFINLLGDSRSRFKFLGARNAEISITDDREYVCSVVIVEG</sequence>
<dbReference type="NCBIfam" id="TIGR00516">
    <property type="entry name" value="acpS"/>
    <property type="match status" value="1"/>
</dbReference>
<comment type="cofactor">
    <cofactor evidence="10">
        <name>Mg(2+)</name>
        <dbReference type="ChEBI" id="CHEBI:18420"/>
    </cofactor>
</comment>
<name>A0A0C1V7C4_9ENTR</name>
<evidence type="ECO:0000256" key="2">
    <source>
        <dbReference type="ARBA" id="ARBA00022679"/>
    </source>
</evidence>
<evidence type="ECO:0000313" key="12">
    <source>
        <dbReference type="EMBL" id="KIE63743.1"/>
    </source>
</evidence>
<keyword evidence="7 10" id="KW-0275">Fatty acid biosynthesis</keyword>
<organism evidence="12 13">
    <name type="scientific">Candidatus Riesia pediculischaeffi PTSU</name>
    <dbReference type="NCBI Taxonomy" id="1401651"/>
    <lineage>
        <taxon>Bacteria</taxon>
        <taxon>Pseudomonadati</taxon>
        <taxon>Pseudomonadota</taxon>
        <taxon>Gammaproteobacteria</taxon>
        <taxon>Enterobacterales</taxon>
        <taxon>Enterobacteriaceae</taxon>
        <taxon>Candidatus Riesia</taxon>
    </lineage>
</organism>
<gene>
    <name evidence="10" type="primary">acpS</name>
    <name evidence="12" type="ORF">P689_122225</name>
</gene>
<dbReference type="RefSeq" id="WP_080626533.1">
    <property type="nucleotide sequence ID" value="NZ_AWXV01000004.1"/>
</dbReference>
<accession>A0A0C1V7C4</accession>
<feature type="binding site" evidence="10">
    <location>
        <position position="15"/>
    </location>
    <ligand>
        <name>Mg(2+)</name>
        <dbReference type="ChEBI" id="CHEBI:18420"/>
    </ligand>
</feature>
<evidence type="ECO:0000256" key="1">
    <source>
        <dbReference type="ARBA" id="ARBA00022516"/>
    </source>
</evidence>
<dbReference type="HOGENOM" id="CLU_089696_3_1_6"/>
<dbReference type="Gene3D" id="3.90.470.20">
    <property type="entry name" value="4'-phosphopantetheinyl transferase domain"/>
    <property type="match status" value="1"/>
</dbReference>
<feature type="binding site" evidence="10">
    <location>
        <position position="64"/>
    </location>
    <ligand>
        <name>Mg(2+)</name>
        <dbReference type="ChEBI" id="CHEBI:18420"/>
    </ligand>
</feature>
<keyword evidence="2 10" id="KW-0808">Transferase</keyword>
<dbReference type="GO" id="GO:0005737">
    <property type="term" value="C:cytoplasm"/>
    <property type="evidence" value="ECO:0007669"/>
    <property type="project" value="UniProtKB-SubCell"/>
</dbReference>
<feature type="domain" description="4'-phosphopantetheinyl transferase" evidence="11">
    <location>
        <begin position="11"/>
        <end position="127"/>
    </location>
</feature>
<dbReference type="EC" id="2.7.8.7" evidence="10"/>
<dbReference type="GO" id="GO:0006633">
    <property type="term" value="P:fatty acid biosynthetic process"/>
    <property type="evidence" value="ECO:0007669"/>
    <property type="project" value="UniProtKB-UniRule"/>
</dbReference>
<comment type="similarity">
    <text evidence="10">Belongs to the P-Pant transferase superfamily. AcpS family.</text>
</comment>
<keyword evidence="1 10" id="KW-0444">Lipid biosynthesis</keyword>
<keyword evidence="10" id="KW-0963">Cytoplasm</keyword>
<dbReference type="Proteomes" id="UP000054529">
    <property type="component" value="Unassembled WGS sequence"/>
</dbReference>
<dbReference type="InterPro" id="IPR037143">
    <property type="entry name" value="4-PPantetheinyl_Trfase_dom_sf"/>
</dbReference>
<evidence type="ECO:0000256" key="4">
    <source>
        <dbReference type="ARBA" id="ARBA00022832"/>
    </source>
</evidence>
<keyword evidence="4 10" id="KW-0276">Fatty acid metabolism</keyword>
<dbReference type="EMBL" id="AWXV01000004">
    <property type="protein sequence ID" value="KIE63743.1"/>
    <property type="molecule type" value="Genomic_DNA"/>
</dbReference>
<evidence type="ECO:0000256" key="3">
    <source>
        <dbReference type="ARBA" id="ARBA00022723"/>
    </source>
</evidence>
<comment type="function">
    <text evidence="9">Transfers the 4'-phosphopantetheine moiety from coenzyme A to the 'Ser-36' of acyl-carrier-protein.</text>
</comment>
<evidence type="ECO:0000259" key="11">
    <source>
        <dbReference type="Pfam" id="PF01648"/>
    </source>
</evidence>
<dbReference type="SUPFAM" id="SSF56214">
    <property type="entry name" value="4'-phosphopantetheinyl transferase"/>
    <property type="match status" value="1"/>
</dbReference>
<reference evidence="12 13" key="1">
    <citation type="journal article" date="2014" name="G3 (Bethesda)">
        <title>Genome sequence of Candidatus Riesia pediculischaeffi, endosymbiont of chimpanzee lice, and genomic comparison of recently acquired endosymbionts from human and chimpanzee lice.</title>
        <authorList>
            <person name="Boyd B.M."/>
            <person name="Allen J.M."/>
            <person name="de Crecy-Lagard V."/>
            <person name="Reed D.L."/>
        </authorList>
    </citation>
    <scope>NUCLEOTIDE SEQUENCE [LARGE SCALE GENOMIC DNA]</scope>
    <source>
        <strain evidence="12 13">PTSU</strain>
    </source>
</reference>
<dbReference type="OrthoDB" id="517356at2"/>
<comment type="function">
    <text evidence="10">Transfers the 4'-phosphopantetheine moiety from coenzyme A to a Ser of acyl-carrier-protein.</text>
</comment>
<keyword evidence="6 10" id="KW-0443">Lipid metabolism</keyword>
<dbReference type="HAMAP" id="MF_00101">
    <property type="entry name" value="AcpS"/>
    <property type="match status" value="1"/>
</dbReference>
<evidence type="ECO:0000256" key="5">
    <source>
        <dbReference type="ARBA" id="ARBA00022842"/>
    </source>
</evidence>
<evidence type="ECO:0000256" key="10">
    <source>
        <dbReference type="HAMAP-Rule" id="MF_00101"/>
    </source>
</evidence>
<proteinExistence type="inferred from homology"/>
<keyword evidence="3 10" id="KW-0479">Metal-binding</keyword>
<evidence type="ECO:0000313" key="13">
    <source>
        <dbReference type="Proteomes" id="UP000054529"/>
    </source>
</evidence>
<dbReference type="Pfam" id="PF01648">
    <property type="entry name" value="ACPS"/>
    <property type="match status" value="1"/>
</dbReference>
<dbReference type="NCBIfam" id="TIGR00556">
    <property type="entry name" value="pantethn_trn"/>
    <property type="match status" value="1"/>
</dbReference>
<dbReference type="AlphaFoldDB" id="A0A0C1V7C4"/>
<comment type="subcellular location">
    <subcellularLocation>
        <location evidence="10">Cytoplasm</location>
    </subcellularLocation>
</comment>
<evidence type="ECO:0000256" key="7">
    <source>
        <dbReference type="ARBA" id="ARBA00023160"/>
    </source>
</evidence>
<protein>
    <recommendedName>
        <fullName evidence="10">Holo-[acyl-carrier-protein] synthase</fullName>
        <shortName evidence="10">Holo-ACP synthase</shortName>
        <ecNumber evidence="10">2.7.8.7</ecNumber>
    </recommendedName>
    <alternativeName>
        <fullName evidence="10">4'-phosphopantetheinyl transferase AcpS</fullName>
    </alternativeName>
</protein>
<keyword evidence="5 10" id="KW-0460">Magnesium</keyword>
<dbReference type="InterPro" id="IPR002582">
    <property type="entry name" value="ACPS"/>
</dbReference>
<dbReference type="GO" id="GO:0008897">
    <property type="term" value="F:holo-[acyl-carrier-protein] synthase activity"/>
    <property type="evidence" value="ECO:0007669"/>
    <property type="project" value="UniProtKB-UniRule"/>
</dbReference>
<dbReference type="FunFam" id="3.90.470.20:FF:000001">
    <property type="entry name" value="Holo-[acyl-carrier-protein] synthase"/>
    <property type="match status" value="1"/>
</dbReference>
<evidence type="ECO:0000256" key="6">
    <source>
        <dbReference type="ARBA" id="ARBA00023098"/>
    </source>
</evidence>
<dbReference type="InterPro" id="IPR004568">
    <property type="entry name" value="Ppantetheine-prot_Trfase_dom"/>
</dbReference>
<comment type="caution">
    <text evidence="12">The sequence shown here is derived from an EMBL/GenBank/DDBJ whole genome shotgun (WGS) entry which is preliminary data.</text>
</comment>
<evidence type="ECO:0000256" key="8">
    <source>
        <dbReference type="ARBA" id="ARBA00050875"/>
    </source>
</evidence>
<evidence type="ECO:0000256" key="9">
    <source>
        <dbReference type="ARBA" id="ARBA00054726"/>
    </source>
</evidence>
<comment type="catalytic activity">
    <reaction evidence="8 10">
        <text>apo-[ACP] + CoA = holo-[ACP] + adenosine 3',5'-bisphosphate + H(+)</text>
        <dbReference type="Rhea" id="RHEA:12068"/>
        <dbReference type="Rhea" id="RHEA-COMP:9685"/>
        <dbReference type="Rhea" id="RHEA-COMP:9690"/>
        <dbReference type="ChEBI" id="CHEBI:15378"/>
        <dbReference type="ChEBI" id="CHEBI:29999"/>
        <dbReference type="ChEBI" id="CHEBI:57287"/>
        <dbReference type="ChEBI" id="CHEBI:58343"/>
        <dbReference type="ChEBI" id="CHEBI:64479"/>
        <dbReference type="EC" id="2.7.8.7"/>
    </reaction>
</comment>
<dbReference type="InterPro" id="IPR008278">
    <property type="entry name" value="4-PPantetheinyl_Trfase_dom"/>
</dbReference>
<dbReference type="GO" id="GO:0000287">
    <property type="term" value="F:magnesium ion binding"/>
    <property type="evidence" value="ECO:0007669"/>
    <property type="project" value="UniProtKB-UniRule"/>
</dbReference>